<comment type="similarity">
    <text evidence="2 7">Belongs to the FBPase class 2 family.</text>
</comment>
<dbReference type="PIRSF" id="PIRSF004532">
    <property type="entry name" value="GlpX"/>
    <property type="match status" value="1"/>
</dbReference>
<dbReference type="Gene3D" id="3.40.190.90">
    <property type="match status" value="1"/>
</dbReference>
<evidence type="ECO:0000256" key="3">
    <source>
        <dbReference type="ARBA" id="ARBA00022723"/>
    </source>
</evidence>
<dbReference type="PANTHER" id="PTHR30447:SF0">
    <property type="entry name" value="FRUCTOSE-1,6-BISPHOSPHATASE 1 CLASS 2-RELATED"/>
    <property type="match status" value="1"/>
</dbReference>
<name>V6F6V6_MAGGM</name>
<evidence type="ECO:0000256" key="5">
    <source>
        <dbReference type="ARBA" id="ARBA00023211"/>
    </source>
</evidence>
<dbReference type="HOGENOM" id="CLU_054938_0_0_5"/>
<keyword evidence="3" id="KW-0479">Metal-binding</keyword>
<dbReference type="AlphaFoldDB" id="V6F6V6"/>
<dbReference type="Gene3D" id="3.30.540.10">
    <property type="entry name" value="Fructose-1,6-Bisphosphatase, subunit A, domain 1"/>
    <property type="match status" value="1"/>
</dbReference>
<dbReference type="EMBL" id="HG794546">
    <property type="protein sequence ID" value="CDL01250.1"/>
    <property type="molecule type" value="Genomic_DNA"/>
</dbReference>
<evidence type="ECO:0000313" key="9">
    <source>
        <dbReference type="Proteomes" id="UP000018922"/>
    </source>
</evidence>
<accession>V6F6V6</accession>
<keyword evidence="9" id="KW-1185">Reference proteome</keyword>
<dbReference type="GO" id="GO:0042132">
    <property type="term" value="F:fructose 1,6-bisphosphate 1-phosphatase activity"/>
    <property type="evidence" value="ECO:0007669"/>
    <property type="project" value="UniProtKB-EC"/>
</dbReference>
<dbReference type="GO" id="GO:0005829">
    <property type="term" value="C:cytosol"/>
    <property type="evidence" value="ECO:0007669"/>
    <property type="project" value="TreeGrafter"/>
</dbReference>
<dbReference type="GO" id="GO:0006094">
    <property type="term" value="P:gluconeogenesis"/>
    <property type="evidence" value="ECO:0007669"/>
    <property type="project" value="InterPro"/>
</dbReference>
<dbReference type="STRING" id="1430440.MGMSRv2__4035"/>
<dbReference type="NCBIfam" id="TIGR00330">
    <property type="entry name" value="glpX"/>
    <property type="match status" value="1"/>
</dbReference>
<dbReference type="InterPro" id="IPR004464">
    <property type="entry name" value="FBPase_class-2/SBPase"/>
</dbReference>
<evidence type="ECO:0000256" key="7">
    <source>
        <dbReference type="PIRNR" id="PIRNR004532"/>
    </source>
</evidence>
<dbReference type="KEGG" id="mgy:MGMSRv2__4035"/>
<evidence type="ECO:0000313" key="8">
    <source>
        <dbReference type="EMBL" id="CDL01250.1"/>
    </source>
</evidence>
<gene>
    <name evidence="8" type="primary">glpX</name>
    <name evidence="8" type="ordered locus">MGMSRv2__4035</name>
</gene>
<protein>
    <recommendedName>
        <fullName evidence="7">Fructose-1,6-bisphosphatase</fullName>
    </recommendedName>
</protein>
<organism evidence="8 9">
    <name type="scientific">Magnetospirillum gryphiswaldense (strain DSM 6361 / JCM 21280 / NBRC 15271 / MSR-1)</name>
    <dbReference type="NCBI Taxonomy" id="431944"/>
    <lineage>
        <taxon>Bacteria</taxon>
        <taxon>Pseudomonadati</taxon>
        <taxon>Pseudomonadota</taxon>
        <taxon>Alphaproteobacteria</taxon>
        <taxon>Rhodospirillales</taxon>
        <taxon>Rhodospirillaceae</taxon>
        <taxon>Magnetospirillum</taxon>
    </lineage>
</organism>
<dbReference type="Proteomes" id="UP000018922">
    <property type="component" value="Chromosome I"/>
</dbReference>
<dbReference type="GO" id="GO:0030388">
    <property type="term" value="P:fructose 1,6-bisphosphate metabolic process"/>
    <property type="evidence" value="ECO:0007669"/>
    <property type="project" value="TreeGrafter"/>
</dbReference>
<keyword evidence="6 7" id="KW-0119">Carbohydrate metabolism</keyword>
<dbReference type="GO" id="GO:0046872">
    <property type="term" value="F:metal ion binding"/>
    <property type="evidence" value="ECO:0007669"/>
    <property type="project" value="UniProtKB-KW"/>
</dbReference>
<dbReference type="CDD" id="cd01516">
    <property type="entry name" value="FBPase_glpX"/>
    <property type="match status" value="1"/>
</dbReference>
<reference evidence="8 9" key="1">
    <citation type="journal article" date="2014" name="Genome Announc.">
        <title>Complete genome sequence of Magnetospirillum gryphiswaldense MSR-1.</title>
        <authorList>
            <person name="Wang X."/>
            <person name="Wang Q."/>
            <person name="Zhang W."/>
            <person name="Wang Y."/>
            <person name="Li L."/>
            <person name="Wen T."/>
            <person name="Zhang T."/>
            <person name="Zhang Y."/>
            <person name="Xu J."/>
            <person name="Hu J."/>
            <person name="Li S."/>
            <person name="Liu L."/>
            <person name="Liu J."/>
            <person name="Jiang W."/>
            <person name="Tian J."/>
            <person name="Li Y."/>
            <person name="Schuler D."/>
            <person name="Wang L."/>
            <person name="Li J."/>
        </authorList>
    </citation>
    <scope>NUCLEOTIDE SEQUENCE [LARGE SCALE GENOMIC DNA]</scope>
    <source>
        <strain evidence="9">DSM 6361 / JCM 21280 / NBRC 15271 / MSR-1</strain>
    </source>
</reference>
<dbReference type="GO" id="GO:0006071">
    <property type="term" value="P:glycerol metabolic process"/>
    <property type="evidence" value="ECO:0007669"/>
    <property type="project" value="InterPro"/>
</dbReference>
<dbReference type="eggNOG" id="COG1494">
    <property type="taxonomic scope" value="Bacteria"/>
</dbReference>
<keyword evidence="4 8" id="KW-0378">Hydrolase</keyword>
<dbReference type="Pfam" id="PF03320">
    <property type="entry name" value="FBPase_glpX"/>
    <property type="match status" value="1"/>
</dbReference>
<sequence>MSAMPNRVFVPPPHALDRNLALEVVRVTEASALAASRWIGRGDEKAADEAATEAMRQALNSLSMDGRLVNGSGAITLSNGDKVGTGTGPKVDIVLTPIEGATICAKGSHNAISVVAATQEGSFLHVPADAYMEKLAVGPGLPQGVIDLSVTPEDNLLNVAAAKGVAVADLTVCMLDRPRHADLLGRIYEAGARVVLIDDGDVSGAIAVGLPQTGIDLYMGSGGAAEGVLAAAGLKCLGGQMQCRLLLRSDDDRAKARAAGITDPRAQWTIDDMVKGEVMFAATGITDGNILAGIRLRSGGATSHSLVMRSATGTLRTITSQHDFTRHAQLHQD</sequence>
<dbReference type="PANTHER" id="PTHR30447">
    <property type="entry name" value="FRUCTOSE-1,6-BISPHOSPHATASE CLASS 2"/>
    <property type="match status" value="1"/>
</dbReference>
<evidence type="ECO:0000256" key="4">
    <source>
        <dbReference type="ARBA" id="ARBA00022801"/>
    </source>
</evidence>
<comment type="catalytic activity">
    <reaction evidence="1">
        <text>beta-D-fructose 1,6-bisphosphate + H2O = beta-D-fructose 6-phosphate + phosphate</text>
        <dbReference type="Rhea" id="RHEA:11064"/>
        <dbReference type="ChEBI" id="CHEBI:15377"/>
        <dbReference type="ChEBI" id="CHEBI:32966"/>
        <dbReference type="ChEBI" id="CHEBI:43474"/>
        <dbReference type="ChEBI" id="CHEBI:57634"/>
        <dbReference type="EC" id="3.1.3.11"/>
    </reaction>
</comment>
<evidence type="ECO:0000256" key="1">
    <source>
        <dbReference type="ARBA" id="ARBA00001273"/>
    </source>
</evidence>
<evidence type="ECO:0000256" key="6">
    <source>
        <dbReference type="ARBA" id="ARBA00023277"/>
    </source>
</evidence>
<keyword evidence="5" id="KW-0464">Manganese</keyword>
<proteinExistence type="inferred from homology"/>
<evidence type="ECO:0000256" key="2">
    <source>
        <dbReference type="ARBA" id="ARBA00008989"/>
    </source>
</evidence>
<dbReference type="SUPFAM" id="SSF56655">
    <property type="entry name" value="Carbohydrate phosphatase"/>
    <property type="match status" value="1"/>
</dbReference>